<evidence type="ECO:0000313" key="6">
    <source>
        <dbReference type="Proteomes" id="UP001178507"/>
    </source>
</evidence>
<keyword evidence="6" id="KW-1185">Reference proteome</keyword>
<keyword evidence="2 3" id="KW-0040">ANK repeat</keyword>
<keyword evidence="1" id="KW-0677">Repeat</keyword>
<dbReference type="Gene3D" id="3.10.20.90">
    <property type="entry name" value="Phosphatidylinositol 3-kinase Catalytic Subunit, Chain A, domain 1"/>
    <property type="match status" value="1"/>
</dbReference>
<accession>A0AA36HL27</accession>
<dbReference type="PANTHER" id="PTHR24173">
    <property type="entry name" value="ANKYRIN REPEAT CONTAINING"/>
    <property type="match status" value="1"/>
</dbReference>
<dbReference type="PROSITE" id="PS50088">
    <property type="entry name" value="ANK_REPEAT"/>
    <property type="match status" value="2"/>
</dbReference>
<dbReference type="EMBL" id="CAUJNA010000058">
    <property type="protein sequence ID" value="CAJ1371156.1"/>
    <property type="molecule type" value="Genomic_DNA"/>
</dbReference>
<gene>
    <name evidence="5" type="ORF">EVOR1521_LOCUS1533</name>
</gene>
<feature type="domain" description="Ubiquitin-like" evidence="4">
    <location>
        <begin position="14"/>
        <end position="73"/>
    </location>
</feature>
<dbReference type="InterPro" id="IPR036770">
    <property type="entry name" value="Ankyrin_rpt-contain_sf"/>
</dbReference>
<dbReference type="SUPFAM" id="SSF54236">
    <property type="entry name" value="Ubiquitin-like"/>
    <property type="match status" value="1"/>
</dbReference>
<proteinExistence type="predicted"/>
<dbReference type="Proteomes" id="UP001178507">
    <property type="component" value="Unassembled WGS sequence"/>
</dbReference>
<dbReference type="Pfam" id="PF12796">
    <property type="entry name" value="Ank_2"/>
    <property type="match status" value="1"/>
</dbReference>
<dbReference type="InterPro" id="IPR002110">
    <property type="entry name" value="Ankyrin_rpt"/>
</dbReference>
<dbReference type="PANTHER" id="PTHR24173:SF74">
    <property type="entry name" value="ANKYRIN REPEAT DOMAIN-CONTAINING PROTEIN 16"/>
    <property type="match status" value="1"/>
</dbReference>
<dbReference type="InterPro" id="IPR000626">
    <property type="entry name" value="Ubiquitin-like_dom"/>
</dbReference>
<dbReference type="PROSITE" id="PS50297">
    <property type="entry name" value="ANK_REP_REGION"/>
    <property type="match status" value="1"/>
</dbReference>
<dbReference type="AlphaFoldDB" id="A0AA36HL27"/>
<dbReference type="Gene3D" id="1.25.40.20">
    <property type="entry name" value="Ankyrin repeat-containing domain"/>
    <property type="match status" value="1"/>
</dbReference>
<dbReference type="SUPFAM" id="SSF48403">
    <property type="entry name" value="Ankyrin repeat"/>
    <property type="match status" value="1"/>
</dbReference>
<organism evidence="5 6">
    <name type="scientific">Effrenium voratum</name>
    <dbReference type="NCBI Taxonomy" id="2562239"/>
    <lineage>
        <taxon>Eukaryota</taxon>
        <taxon>Sar</taxon>
        <taxon>Alveolata</taxon>
        <taxon>Dinophyceae</taxon>
        <taxon>Suessiales</taxon>
        <taxon>Symbiodiniaceae</taxon>
        <taxon>Effrenium</taxon>
    </lineage>
</organism>
<dbReference type="SMART" id="SM00213">
    <property type="entry name" value="UBQ"/>
    <property type="match status" value="1"/>
</dbReference>
<reference evidence="5" key="1">
    <citation type="submission" date="2023-08" db="EMBL/GenBank/DDBJ databases">
        <authorList>
            <person name="Chen Y."/>
            <person name="Shah S."/>
            <person name="Dougan E. K."/>
            <person name="Thang M."/>
            <person name="Chan C."/>
        </authorList>
    </citation>
    <scope>NUCLEOTIDE SEQUENCE</scope>
</reference>
<protein>
    <recommendedName>
        <fullName evidence="4">Ubiquitin-like domain-containing protein</fullName>
    </recommendedName>
</protein>
<name>A0AA36HL27_9DINO</name>
<evidence type="ECO:0000256" key="3">
    <source>
        <dbReference type="PROSITE-ProRule" id="PRU00023"/>
    </source>
</evidence>
<evidence type="ECO:0000256" key="1">
    <source>
        <dbReference type="ARBA" id="ARBA00022737"/>
    </source>
</evidence>
<feature type="repeat" description="ANK" evidence="3">
    <location>
        <begin position="162"/>
        <end position="194"/>
    </location>
</feature>
<evidence type="ECO:0000256" key="2">
    <source>
        <dbReference type="ARBA" id="ARBA00023043"/>
    </source>
</evidence>
<evidence type="ECO:0000259" key="4">
    <source>
        <dbReference type="PROSITE" id="PS50053"/>
    </source>
</evidence>
<dbReference type="InterPro" id="IPR029071">
    <property type="entry name" value="Ubiquitin-like_domsf"/>
</dbReference>
<feature type="repeat" description="ANK" evidence="3">
    <location>
        <begin position="129"/>
        <end position="161"/>
    </location>
</feature>
<comment type="caution">
    <text evidence="5">The sequence shown here is derived from an EMBL/GenBank/DDBJ whole genome shotgun (WGS) entry which is preliminary data.</text>
</comment>
<sequence>MEGTDAKAQAEPEVLVLARTLGGRELEFRLPGHEQVSALRRRVAKSLKAPHATLRLVHQGDTLQDTSLLSSFGSELEVFVVKTPGQESDYRLLFKEFAQAVESGRQKEARDLLDQGAGHDAEGRLLFERGSNALHLAVRAQLQELALYLIQQGTDLEAKNEMGRTALMQACIKNSEQVVAALLAARAEVNGKDRSSKPALYYAFKTPAIVKMLMDAGPDEADVQQWSYLLEQDSIRDSKLEHEILTLQLEARLSLAAAPWAACLRRFRF</sequence>
<dbReference type="PROSITE" id="PS50053">
    <property type="entry name" value="UBIQUITIN_2"/>
    <property type="match status" value="1"/>
</dbReference>
<evidence type="ECO:0000313" key="5">
    <source>
        <dbReference type="EMBL" id="CAJ1371156.1"/>
    </source>
</evidence>
<dbReference type="SMART" id="SM00248">
    <property type="entry name" value="ANK"/>
    <property type="match status" value="3"/>
</dbReference>